<keyword evidence="8" id="KW-1185">Reference proteome</keyword>
<organism evidence="7 8">
    <name type="scientific">Saponaria officinalis</name>
    <name type="common">Common soapwort</name>
    <name type="synonym">Lychnis saponaria</name>
    <dbReference type="NCBI Taxonomy" id="3572"/>
    <lineage>
        <taxon>Eukaryota</taxon>
        <taxon>Viridiplantae</taxon>
        <taxon>Streptophyta</taxon>
        <taxon>Embryophyta</taxon>
        <taxon>Tracheophyta</taxon>
        <taxon>Spermatophyta</taxon>
        <taxon>Magnoliopsida</taxon>
        <taxon>eudicotyledons</taxon>
        <taxon>Gunneridae</taxon>
        <taxon>Pentapetalae</taxon>
        <taxon>Caryophyllales</taxon>
        <taxon>Caryophyllaceae</taxon>
        <taxon>Caryophylleae</taxon>
        <taxon>Saponaria</taxon>
    </lineage>
</organism>
<dbReference type="FunFam" id="1.10.10.10:FF:000357">
    <property type="entry name" value="Caffeic acid 3-O-methyltransferase"/>
    <property type="match status" value="1"/>
</dbReference>
<dbReference type="InterPro" id="IPR012967">
    <property type="entry name" value="COMT_dimerisation"/>
</dbReference>
<evidence type="ECO:0000256" key="1">
    <source>
        <dbReference type="ARBA" id="ARBA00022603"/>
    </source>
</evidence>
<dbReference type="GO" id="GO:0046983">
    <property type="term" value="F:protein dimerization activity"/>
    <property type="evidence" value="ECO:0007669"/>
    <property type="project" value="InterPro"/>
</dbReference>
<dbReference type="GO" id="GO:0032259">
    <property type="term" value="P:methylation"/>
    <property type="evidence" value="ECO:0007669"/>
    <property type="project" value="UniProtKB-KW"/>
</dbReference>
<dbReference type="PANTHER" id="PTHR11746">
    <property type="entry name" value="O-METHYLTRANSFERASE"/>
    <property type="match status" value="1"/>
</dbReference>
<comment type="caution">
    <text evidence="7">The sequence shown here is derived from an EMBL/GenBank/DDBJ whole genome shotgun (WGS) entry which is preliminary data.</text>
</comment>
<dbReference type="PIRSF" id="PIRSF005739">
    <property type="entry name" value="O-mtase"/>
    <property type="match status" value="1"/>
</dbReference>
<keyword evidence="2" id="KW-0808">Transferase</keyword>
<gene>
    <name evidence="7" type="ORF">RND81_14G189300</name>
</gene>
<feature type="active site" description="Proton acceptor" evidence="4">
    <location>
        <position position="263"/>
    </location>
</feature>
<name>A0AAW1GZI3_SAPOF</name>
<dbReference type="InterPro" id="IPR036388">
    <property type="entry name" value="WH-like_DNA-bd_sf"/>
</dbReference>
<dbReference type="Pfam" id="PF00891">
    <property type="entry name" value="Methyltransf_2"/>
    <property type="match status" value="1"/>
</dbReference>
<feature type="domain" description="O-methyltransferase dimerisation" evidence="6">
    <location>
        <begin position="21"/>
        <end position="114"/>
    </location>
</feature>
<reference evidence="7" key="1">
    <citation type="submission" date="2024-03" db="EMBL/GenBank/DDBJ databases">
        <title>WGS assembly of Saponaria officinalis var. Norfolk2.</title>
        <authorList>
            <person name="Jenkins J."/>
            <person name="Shu S."/>
            <person name="Grimwood J."/>
            <person name="Barry K."/>
            <person name="Goodstein D."/>
            <person name="Schmutz J."/>
            <person name="Leebens-Mack J."/>
            <person name="Osbourn A."/>
        </authorList>
    </citation>
    <scope>NUCLEOTIDE SEQUENCE [LARGE SCALE GENOMIC DNA]</scope>
    <source>
        <strain evidence="7">JIC</strain>
    </source>
</reference>
<proteinExistence type="predicted"/>
<dbReference type="SUPFAM" id="SSF53335">
    <property type="entry name" value="S-adenosyl-L-methionine-dependent methyltransferases"/>
    <property type="match status" value="1"/>
</dbReference>
<sequence length="356" mass="39314">MSKVDMEQSKEEDEALVYALHMSHSFNLSITLTVALDLGFFNIISEAGHDTRLSASEVVSKIPTRSPRAALVVDRMLNALATHSLLTCELRRLENGLFERVYGIAPSGKFFVTDSKDGVANGPFQSRGPFQDKWLYMKDAVLEDIIPFEKASGMSLFEFMNKDPEFNHMFNKAMAQSSCTTIKNILVTYHGLEHVHVLVDVGGGLGISLGTIVSKYPHIKGINFDLPHVVQTAPVIPGVEHVGGDMFKYVPHGDAILMKSILHDFDDESCLKILRNCHKALPETGKVIVVTAILSEAGESSVEAKYVAELDISMLSHLPGRERTVREFKALAEESGFRFGPVVYGAHANWVIELLK</sequence>
<dbReference type="Pfam" id="PF08100">
    <property type="entry name" value="Dimerisation"/>
    <property type="match status" value="1"/>
</dbReference>
<dbReference type="InterPro" id="IPR036390">
    <property type="entry name" value="WH_DNA-bd_sf"/>
</dbReference>
<keyword evidence="3" id="KW-0949">S-adenosyl-L-methionine</keyword>
<dbReference type="PROSITE" id="PS51683">
    <property type="entry name" value="SAM_OMT_II"/>
    <property type="match status" value="1"/>
</dbReference>
<evidence type="ECO:0000259" key="5">
    <source>
        <dbReference type="Pfam" id="PF00891"/>
    </source>
</evidence>
<protein>
    <submittedName>
        <fullName evidence="7">Uncharacterized protein</fullName>
    </submittedName>
</protein>
<evidence type="ECO:0000256" key="2">
    <source>
        <dbReference type="ARBA" id="ARBA00022679"/>
    </source>
</evidence>
<dbReference type="InterPro" id="IPR029063">
    <property type="entry name" value="SAM-dependent_MTases_sf"/>
</dbReference>
<evidence type="ECO:0000313" key="7">
    <source>
        <dbReference type="EMBL" id="KAK9666504.1"/>
    </source>
</evidence>
<dbReference type="EMBL" id="JBDFQZ010000014">
    <property type="protein sequence ID" value="KAK9666504.1"/>
    <property type="molecule type" value="Genomic_DNA"/>
</dbReference>
<dbReference type="InterPro" id="IPR016461">
    <property type="entry name" value="COMT-like"/>
</dbReference>
<keyword evidence="1" id="KW-0489">Methyltransferase</keyword>
<dbReference type="Gene3D" id="3.40.50.150">
    <property type="entry name" value="Vaccinia Virus protein VP39"/>
    <property type="match status" value="1"/>
</dbReference>
<dbReference type="Proteomes" id="UP001443914">
    <property type="component" value="Unassembled WGS sequence"/>
</dbReference>
<evidence type="ECO:0000256" key="3">
    <source>
        <dbReference type="ARBA" id="ARBA00022691"/>
    </source>
</evidence>
<evidence type="ECO:0000256" key="4">
    <source>
        <dbReference type="PIRSR" id="PIRSR005739-1"/>
    </source>
</evidence>
<dbReference type="InterPro" id="IPR001077">
    <property type="entry name" value="COMT_C"/>
</dbReference>
<dbReference type="Gene3D" id="1.10.10.10">
    <property type="entry name" value="Winged helix-like DNA-binding domain superfamily/Winged helix DNA-binding domain"/>
    <property type="match status" value="1"/>
</dbReference>
<dbReference type="GO" id="GO:0008171">
    <property type="term" value="F:O-methyltransferase activity"/>
    <property type="evidence" value="ECO:0007669"/>
    <property type="project" value="InterPro"/>
</dbReference>
<evidence type="ECO:0000259" key="6">
    <source>
        <dbReference type="Pfam" id="PF08100"/>
    </source>
</evidence>
<evidence type="ECO:0000313" key="8">
    <source>
        <dbReference type="Proteomes" id="UP001443914"/>
    </source>
</evidence>
<dbReference type="SUPFAM" id="SSF46785">
    <property type="entry name" value="Winged helix' DNA-binding domain"/>
    <property type="match status" value="1"/>
</dbReference>
<accession>A0AAW1GZI3</accession>
<feature type="domain" description="O-methyltransferase C-terminal" evidence="5">
    <location>
        <begin position="134"/>
        <end position="338"/>
    </location>
</feature>
<dbReference type="AlphaFoldDB" id="A0AAW1GZI3"/>